<feature type="compositionally biased region" description="Polar residues" evidence="1">
    <location>
        <begin position="11"/>
        <end position="28"/>
    </location>
</feature>
<feature type="region of interest" description="Disordered" evidence="1">
    <location>
        <begin position="424"/>
        <end position="464"/>
    </location>
</feature>
<feature type="compositionally biased region" description="Low complexity" evidence="1">
    <location>
        <begin position="277"/>
        <end position="287"/>
    </location>
</feature>
<sequence length="657" mass="70823">MEATEPKLSDSPLTNSTRLKGKSPSFSASIKGALSKPRKEFSRQQDTAVHSKSSSNISSSSSLARSYTEETIQTSPDEISPGQPAPLRRAATGSSGASSQNSKHFSSVRIVGRGGQGSRPRPGQTKTALVNDDDRDSWEASRSSGAKDVDDHFTNARVTTSISTSTSKDRVRVVGRGGYGSKHRTPSLPSQPVSIAPQNRPITTNTSQVSSSAQQNRSIRLGARGGAGSRPRSTSLSGNTPDTGMKSIVALKIRLKARRKSKSSKDDPGPLSPTPLSPTSSLPPISTNHPFHSTHTHDPKSLTPIHSGPPTPTQASSSSHPTSPSFVYHDSNTPSSSSSSLASKHDRAGVPTKAERALGIVTSGTQIDQSLHHQSISPCQDVLTDAELIRYYRRASLPLSNIGSCIRADTVVLDGDREQECWIDSRFESESDKDGSSTPVSSIMFADRPPSPQPPKRRRSASASLVDAGTGLVLLRAPPRRLLSTDGYSEYTSSLNDTATTDDESSSLFTPQPSLDLTPDLTPDTPHTQPSPVSPMIFSERHSMFLPTTSKENLHLLGDPSALDLNATLPTVGKRGKRPQIDESKRTRAEAIHERYTRPDSPFVEYGASDTPHTSYHYERRRPRTATGRAEVTQGSWSGEWNRSNLQDVISSLRMLK</sequence>
<dbReference type="Proteomes" id="UP001498398">
    <property type="component" value="Unassembled WGS sequence"/>
</dbReference>
<evidence type="ECO:0000313" key="3">
    <source>
        <dbReference type="Proteomes" id="UP001498398"/>
    </source>
</evidence>
<feature type="compositionally biased region" description="Basic and acidic residues" evidence="1">
    <location>
        <begin position="145"/>
        <end position="154"/>
    </location>
</feature>
<feature type="compositionally biased region" description="Polar residues" evidence="1">
    <location>
        <begin position="156"/>
        <end position="166"/>
    </location>
</feature>
<feature type="compositionally biased region" description="Basic residues" evidence="1">
    <location>
        <begin position="253"/>
        <end position="262"/>
    </location>
</feature>
<dbReference type="EMBL" id="JBANRG010000080">
    <property type="protein sequence ID" value="KAK7438180.1"/>
    <property type="molecule type" value="Genomic_DNA"/>
</dbReference>
<organism evidence="2 3">
    <name type="scientific">Marasmiellus scandens</name>
    <dbReference type="NCBI Taxonomy" id="2682957"/>
    <lineage>
        <taxon>Eukaryota</taxon>
        <taxon>Fungi</taxon>
        <taxon>Dikarya</taxon>
        <taxon>Basidiomycota</taxon>
        <taxon>Agaricomycotina</taxon>
        <taxon>Agaricomycetes</taxon>
        <taxon>Agaricomycetidae</taxon>
        <taxon>Agaricales</taxon>
        <taxon>Marasmiineae</taxon>
        <taxon>Omphalotaceae</taxon>
        <taxon>Marasmiellus</taxon>
    </lineage>
</organism>
<feature type="compositionally biased region" description="Low complexity" evidence="1">
    <location>
        <begin position="51"/>
        <end position="66"/>
    </location>
</feature>
<accession>A0ABR1IQ00</accession>
<feature type="compositionally biased region" description="Polar residues" evidence="1">
    <location>
        <begin position="187"/>
        <end position="216"/>
    </location>
</feature>
<reference evidence="2 3" key="1">
    <citation type="submission" date="2024-01" db="EMBL/GenBank/DDBJ databases">
        <title>A draft genome for the cacao thread blight pathogen Marasmiellus scandens.</title>
        <authorList>
            <person name="Baruah I.K."/>
            <person name="Leung J."/>
            <person name="Bukari Y."/>
            <person name="Amoako-Attah I."/>
            <person name="Meinhardt L.W."/>
            <person name="Bailey B.A."/>
            <person name="Cohen S.P."/>
        </authorList>
    </citation>
    <scope>NUCLEOTIDE SEQUENCE [LARGE SCALE GENOMIC DNA]</scope>
    <source>
        <strain evidence="2 3">GH-19</strain>
    </source>
</reference>
<feature type="region of interest" description="Disordered" evidence="1">
    <location>
        <begin position="600"/>
        <end position="638"/>
    </location>
</feature>
<feature type="compositionally biased region" description="Low complexity" evidence="1">
    <location>
        <begin position="313"/>
        <end position="325"/>
    </location>
</feature>
<gene>
    <name evidence="2" type="ORF">VKT23_018111</name>
</gene>
<proteinExistence type="predicted"/>
<feature type="compositionally biased region" description="Basic and acidic residues" evidence="1">
    <location>
        <begin position="424"/>
        <end position="435"/>
    </location>
</feature>
<evidence type="ECO:0000256" key="1">
    <source>
        <dbReference type="SAM" id="MobiDB-lite"/>
    </source>
</evidence>
<keyword evidence="3" id="KW-1185">Reference proteome</keyword>
<feature type="region of interest" description="Disordered" evidence="1">
    <location>
        <begin position="1"/>
        <end position="351"/>
    </location>
</feature>
<evidence type="ECO:0000313" key="2">
    <source>
        <dbReference type="EMBL" id="KAK7438180.1"/>
    </source>
</evidence>
<feature type="compositionally biased region" description="Low complexity" evidence="1">
    <location>
        <begin position="510"/>
        <end position="530"/>
    </location>
</feature>
<comment type="caution">
    <text evidence="2">The sequence shown here is derived from an EMBL/GenBank/DDBJ whole genome shotgun (WGS) entry which is preliminary data.</text>
</comment>
<protein>
    <submittedName>
        <fullName evidence="2">Uncharacterized protein</fullName>
    </submittedName>
</protein>
<feature type="region of interest" description="Disordered" evidence="1">
    <location>
        <begin position="493"/>
        <end position="535"/>
    </location>
</feature>
<name>A0ABR1IQ00_9AGAR</name>
<feature type="compositionally biased region" description="Low complexity" evidence="1">
    <location>
        <begin position="90"/>
        <end position="99"/>
    </location>
</feature>